<dbReference type="OrthoDB" id="5125733at2759"/>
<evidence type="ECO:0000259" key="1">
    <source>
        <dbReference type="Pfam" id="PF06985"/>
    </source>
</evidence>
<feature type="domain" description="Heterokaryon incompatibility" evidence="1">
    <location>
        <begin position="178"/>
        <end position="280"/>
    </location>
</feature>
<dbReference type="Proteomes" id="UP000434172">
    <property type="component" value="Unassembled WGS sequence"/>
</dbReference>
<sequence>MSSCTICYDLEPSSEHPSNGYVYKISDIQNTSYHGCKTCKLLLNSCIGLLGESFSSLDYNIKIRLCFGREPHFQTENFVVWGFGMGCTHVKPSEEDCPWAGKSLEPAKGCCINLDDYIHFIRANLAICASSHKLCSSISASKTSYTPTRLVRVGSFEHDVFLVETGDQGKAYGDYCNYVALSHCWGQHQPAKTTKATLSRYKSRLIWADLPKTFQDAITVTRALGIDFIWVDSLCIIQDDPDDWAREASQMASIYRNAYITIAATSAAGGEEGFLYDRRRRIYKSTVE</sequence>
<dbReference type="InterPro" id="IPR010730">
    <property type="entry name" value="HET"/>
</dbReference>
<dbReference type="PANTHER" id="PTHR33112">
    <property type="entry name" value="DOMAIN PROTEIN, PUTATIVE-RELATED"/>
    <property type="match status" value="1"/>
</dbReference>
<comment type="caution">
    <text evidence="2">The sequence shown here is derived from an EMBL/GenBank/DDBJ whole genome shotgun (WGS) entry which is preliminary data.</text>
</comment>
<proteinExistence type="predicted"/>
<reference evidence="2 3" key="1">
    <citation type="submission" date="2019-12" db="EMBL/GenBank/DDBJ databases">
        <title>A genome sequence resource for the geographically widespread anthracnose pathogen Colletotrichum asianum.</title>
        <authorList>
            <person name="Meng Y."/>
        </authorList>
    </citation>
    <scope>NUCLEOTIDE SEQUENCE [LARGE SCALE GENOMIC DNA]</scope>
    <source>
        <strain evidence="2 3">ICMP 18580</strain>
    </source>
</reference>
<accession>A0A8H3W3E9</accession>
<keyword evidence="3" id="KW-1185">Reference proteome</keyword>
<dbReference type="PANTHER" id="PTHR33112:SF16">
    <property type="entry name" value="HETEROKARYON INCOMPATIBILITY DOMAIN-CONTAINING PROTEIN"/>
    <property type="match status" value="1"/>
</dbReference>
<protein>
    <submittedName>
        <fullName evidence="2">Heterokaryon incompatibility protein</fullName>
    </submittedName>
</protein>
<organism evidence="2 3">
    <name type="scientific">Colletotrichum asianum</name>
    <dbReference type="NCBI Taxonomy" id="702518"/>
    <lineage>
        <taxon>Eukaryota</taxon>
        <taxon>Fungi</taxon>
        <taxon>Dikarya</taxon>
        <taxon>Ascomycota</taxon>
        <taxon>Pezizomycotina</taxon>
        <taxon>Sordariomycetes</taxon>
        <taxon>Hypocreomycetidae</taxon>
        <taxon>Glomerellales</taxon>
        <taxon>Glomerellaceae</taxon>
        <taxon>Colletotrichum</taxon>
        <taxon>Colletotrichum gloeosporioides species complex</taxon>
    </lineage>
</organism>
<dbReference type="EMBL" id="WOWK01000098">
    <property type="protein sequence ID" value="KAF0319274.1"/>
    <property type="molecule type" value="Genomic_DNA"/>
</dbReference>
<feature type="non-terminal residue" evidence="2">
    <location>
        <position position="1"/>
    </location>
</feature>
<gene>
    <name evidence="2" type="ORF">GQ607_013523</name>
</gene>
<dbReference type="AlphaFoldDB" id="A0A8H3W3E9"/>
<evidence type="ECO:0000313" key="3">
    <source>
        <dbReference type="Proteomes" id="UP000434172"/>
    </source>
</evidence>
<evidence type="ECO:0000313" key="2">
    <source>
        <dbReference type="EMBL" id="KAF0319274.1"/>
    </source>
</evidence>
<dbReference type="Pfam" id="PF06985">
    <property type="entry name" value="HET"/>
    <property type="match status" value="1"/>
</dbReference>
<name>A0A8H3W3E9_9PEZI</name>